<keyword evidence="5" id="KW-0269">Exonuclease</keyword>
<evidence type="ECO:0000256" key="1">
    <source>
        <dbReference type="ARBA" id="ARBA00004123"/>
    </source>
</evidence>
<dbReference type="GO" id="GO:0005634">
    <property type="term" value="C:nucleus"/>
    <property type="evidence" value="ECO:0007669"/>
    <property type="project" value="UniProtKB-SubCell"/>
</dbReference>
<dbReference type="GO" id="GO:0006139">
    <property type="term" value="P:nucleobase-containing compound metabolic process"/>
    <property type="evidence" value="ECO:0007669"/>
    <property type="project" value="InterPro"/>
</dbReference>
<keyword evidence="2" id="KW-0540">Nuclease</keyword>
<name>A0A0C2Y1E4_HEBCY</name>
<dbReference type="Gene3D" id="3.30.420.10">
    <property type="entry name" value="Ribonuclease H-like superfamily/Ribonuclease H"/>
    <property type="match status" value="1"/>
</dbReference>
<keyword evidence="4" id="KW-0378">Hydrolase</keyword>
<sequence>MVMGGKLPQQLLLSHPNIVKAGHLVDADLKFLKAACQPHNPFIGSLDLAKYAKDRRVVSSTKCGLADLCAVVLGKRLNKNVPERISEAWENEVLTENQIAYAACDAYACLCIYEKLSTIETPQPLPPQPVPATPILLLNADNTTVIACGEILRHMYD</sequence>
<dbReference type="PANTHER" id="PTHR13620">
    <property type="entry name" value="3-5 EXONUCLEASE"/>
    <property type="match status" value="1"/>
</dbReference>
<accession>A0A0C2Y1E4</accession>
<keyword evidence="12" id="KW-1185">Reference proteome</keyword>
<evidence type="ECO:0000256" key="8">
    <source>
        <dbReference type="ARBA" id="ARBA00040531"/>
    </source>
</evidence>
<reference evidence="11 12" key="1">
    <citation type="submission" date="2014-04" db="EMBL/GenBank/DDBJ databases">
        <authorList>
            <consortium name="DOE Joint Genome Institute"/>
            <person name="Kuo A."/>
            <person name="Gay G."/>
            <person name="Dore J."/>
            <person name="Kohler A."/>
            <person name="Nagy L.G."/>
            <person name="Floudas D."/>
            <person name="Copeland A."/>
            <person name="Barry K.W."/>
            <person name="Cichocki N."/>
            <person name="Veneault-Fourrey C."/>
            <person name="LaButti K."/>
            <person name="Lindquist E.A."/>
            <person name="Lipzen A."/>
            <person name="Lundell T."/>
            <person name="Morin E."/>
            <person name="Murat C."/>
            <person name="Sun H."/>
            <person name="Tunlid A."/>
            <person name="Henrissat B."/>
            <person name="Grigoriev I.V."/>
            <person name="Hibbett D.S."/>
            <person name="Martin F."/>
            <person name="Nordberg H.P."/>
            <person name="Cantor M.N."/>
            <person name="Hua S.X."/>
        </authorList>
    </citation>
    <scope>NUCLEOTIDE SEQUENCE [LARGE SCALE GENOMIC DNA]</scope>
    <source>
        <strain evidence="12">h7</strain>
    </source>
</reference>
<evidence type="ECO:0000256" key="2">
    <source>
        <dbReference type="ARBA" id="ARBA00022722"/>
    </source>
</evidence>
<dbReference type="InterPro" id="IPR002562">
    <property type="entry name" value="3'-5'_exonuclease_dom"/>
</dbReference>
<gene>
    <name evidence="11" type="ORF">M413DRAFT_25977</name>
</gene>
<dbReference type="InterPro" id="IPR051132">
    <property type="entry name" value="3-5_Exonuclease_domain"/>
</dbReference>
<dbReference type="AlphaFoldDB" id="A0A0C2Y1E4"/>
<dbReference type="InterPro" id="IPR012337">
    <property type="entry name" value="RNaseH-like_sf"/>
</dbReference>
<proteinExistence type="predicted"/>
<protein>
    <recommendedName>
        <fullName evidence="8">3'-5' exonuclease</fullName>
    </recommendedName>
    <alternativeName>
        <fullName evidence="9">Werner Syndrome-like exonuclease</fullName>
    </alternativeName>
</protein>
<keyword evidence="3" id="KW-0479">Metal-binding</keyword>
<evidence type="ECO:0000313" key="11">
    <source>
        <dbReference type="EMBL" id="KIM43648.1"/>
    </source>
</evidence>
<evidence type="ECO:0000256" key="3">
    <source>
        <dbReference type="ARBA" id="ARBA00022723"/>
    </source>
</evidence>
<dbReference type="InterPro" id="IPR036397">
    <property type="entry name" value="RNaseH_sf"/>
</dbReference>
<reference evidence="12" key="2">
    <citation type="submission" date="2015-01" db="EMBL/GenBank/DDBJ databases">
        <title>Evolutionary Origins and Diversification of the Mycorrhizal Mutualists.</title>
        <authorList>
            <consortium name="DOE Joint Genome Institute"/>
            <consortium name="Mycorrhizal Genomics Consortium"/>
            <person name="Kohler A."/>
            <person name="Kuo A."/>
            <person name="Nagy L.G."/>
            <person name="Floudas D."/>
            <person name="Copeland A."/>
            <person name="Barry K.W."/>
            <person name="Cichocki N."/>
            <person name="Veneault-Fourrey C."/>
            <person name="LaButti K."/>
            <person name="Lindquist E.A."/>
            <person name="Lipzen A."/>
            <person name="Lundell T."/>
            <person name="Morin E."/>
            <person name="Murat C."/>
            <person name="Riley R."/>
            <person name="Ohm R."/>
            <person name="Sun H."/>
            <person name="Tunlid A."/>
            <person name="Henrissat B."/>
            <person name="Grigoriev I.V."/>
            <person name="Hibbett D.S."/>
            <person name="Martin F."/>
        </authorList>
    </citation>
    <scope>NUCLEOTIDE SEQUENCE [LARGE SCALE GENOMIC DNA]</scope>
    <source>
        <strain evidence="12">h7</strain>
    </source>
</reference>
<dbReference type="OrthoDB" id="1920326at2759"/>
<organism evidence="11 12">
    <name type="scientific">Hebeloma cylindrosporum</name>
    <dbReference type="NCBI Taxonomy" id="76867"/>
    <lineage>
        <taxon>Eukaryota</taxon>
        <taxon>Fungi</taxon>
        <taxon>Dikarya</taxon>
        <taxon>Basidiomycota</taxon>
        <taxon>Agaricomycotina</taxon>
        <taxon>Agaricomycetes</taxon>
        <taxon>Agaricomycetidae</taxon>
        <taxon>Agaricales</taxon>
        <taxon>Agaricineae</taxon>
        <taxon>Hymenogastraceae</taxon>
        <taxon>Hebeloma</taxon>
    </lineage>
</organism>
<evidence type="ECO:0000259" key="10">
    <source>
        <dbReference type="Pfam" id="PF01612"/>
    </source>
</evidence>
<dbReference type="EMBL" id="KN831775">
    <property type="protein sequence ID" value="KIM43648.1"/>
    <property type="molecule type" value="Genomic_DNA"/>
</dbReference>
<evidence type="ECO:0000256" key="7">
    <source>
        <dbReference type="ARBA" id="ARBA00023242"/>
    </source>
</evidence>
<dbReference type="STRING" id="686832.A0A0C2Y1E4"/>
<evidence type="ECO:0000256" key="5">
    <source>
        <dbReference type="ARBA" id="ARBA00022839"/>
    </source>
</evidence>
<dbReference type="Proteomes" id="UP000053424">
    <property type="component" value="Unassembled WGS sequence"/>
</dbReference>
<comment type="subcellular location">
    <subcellularLocation>
        <location evidence="1">Nucleus</location>
    </subcellularLocation>
</comment>
<dbReference type="GO" id="GO:0008408">
    <property type="term" value="F:3'-5' exonuclease activity"/>
    <property type="evidence" value="ECO:0007669"/>
    <property type="project" value="InterPro"/>
</dbReference>
<dbReference type="GO" id="GO:0003676">
    <property type="term" value="F:nucleic acid binding"/>
    <property type="evidence" value="ECO:0007669"/>
    <property type="project" value="InterPro"/>
</dbReference>
<evidence type="ECO:0000256" key="4">
    <source>
        <dbReference type="ARBA" id="ARBA00022801"/>
    </source>
</evidence>
<dbReference type="SUPFAM" id="SSF53098">
    <property type="entry name" value="Ribonuclease H-like"/>
    <property type="match status" value="1"/>
</dbReference>
<feature type="domain" description="3'-5' exonuclease" evidence="10">
    <location>
        <begin position="12"/>
        <end position="117"/>
    </location>
</feature>
<evidence type="ECO:0000256" key="6">
    <source>
        <dbReference type="ARBA" id="ARBA00022842"/>
    </source>
</evidence>
<dbReference type="Pfam" id="PF01612">
    <property type="entry name" value="DNA_pol_A_exo1"/>
    <property type="match status" value="1"/>
</dbReference>
<keyword evidence="6" id="KW-0460">Magnesium</keyword>
<evidence type="ECO:0000313" key="12">
    <source>
        <dbReference type="Proteomes" id="UP000053424"/>
    </source>
</evidence>
<dbReference type="PANTHER" id="PTHR13620:SF109">
    <property type="entry name" value="3'-5' EXONUCLEASE"/>
    <property type="match status" value="1"/>
</dbReference>
<evidence type="ECO:0000256" key="9">
    <source>
        <dbReference type="ARBA" id="ARBA00042761"/>
    </source>
</evidence>
<dbReference type="HOGENOM" id="CLU_1678118_0_0_1"/>
<keyword evidence="7" id="KW-0539">Nucleus</keyword>
<dbReference type="GO" id="GO:0046872">
    <property type="term" value="F:metal ion binding"/>
    <property type="evidence" value="ECO:0007669"/>
    <property type="project" value="UniProtKB-KW"/>
</dbReference>